<keyword evidence="3" id="KW-0819">tRNA processing</keyword>
<dbReference type="Proteomes" id="UP000515823">
    <property type="component" value="Chromosome"/>
</dbReference>
<dbReference type="InterPro" id="IPR006675">
    <property type="entry name" value="HDIG_dom"/>
</dbReference>
<evidence type="ECO:0000256" key="5">
    <source>
        <dbReference type="ARBA" id="ARBA00022723"/>
    </source>
</evidence>
<gene>
    <name evidence="13" type="ORF">H9Q78_07810</name>
</gene>
<evidence type="ECO:0000256" key="3">
    <source>
        <dbReference type="ARBA" id="ARBA00022694"/>
    </source>
</evidence>
<dbReference type="RefSeq" id="WP_249300737.1">
    <property type="nucleotide sequence ID" value="NZ_CP060634.1"/>
</dbReference>
<dbReference type="SUPFAM" id="SSF81301">
    <property type="entry name" value="Nucleotidyltransferase"/>
    <property type="match status" value="1"/>
</dbReference>
<feature type="domain" description="CCA-adding enzyme C-terminal" evidence="12">
    <location>
        <begin position="288"/>
        <end position="438"/>
    </location>
</feature>
<evidence type="ECO:0000256" key="8">
    <source>
        <dbReference type="ARBA" id="ARBA00022884"/>
    </source>
</evidence>
<evidence type="ECO:0000256" key="9">
    <source>
        <dbReference type="RuleBase" id="RU003953"/>
    </source>
</evidence>
<dbReference type="SUPFAM" id="SSF81891">
    <property type="entry name" value="Poly A polymerase C-terminal region-like"/>
    <property type="match status" value="1"/>
</dbReference>
<keyword evidence="8 9" id="KW-0694">RNA-binding</keyword>
<dbReference type="GO" id="GO:0046872">
    <property type="term" value="F:metal ion binding"/>
    <property type="evidence" value="ECO:0007669"/>
    <property type="project" value="UniProtKB-KW"/>
</dbReference>
<comment type="similarity">
    <text evidence="9">Belongs to the tRNA nucleotidyltransferase/poly(A) polymerase family.</text>
</comment>
<keyword evidence="5" id="KW-0479">Metal-binding</keyword>
<keyword evidence="14" id="KW-1185">Reference proteome</keyword>
<dbReference type="Gene3D" id="3.30.460.10">
    <property type="entry name" value="Beta Polymerase, domain 2"/>
    <property type="match status" value="1"/>
</dbReference>
<dbReference type="PANTHER" id="PTHR46173:SF1">
    <property type="entry name" value="CCA TRNA NUCLEOTIDYLTRANSFERASE 1, MITOCHONDRIAL"/>
    <property type="match status" value="1"/>
</dbReference>
<evidence type="ECO:0000313" key="13">
    <source>
        <dbReference type="EMBL" id="QNM04398.1"/>
    </source>
</evidence>
<dbReference type="InterPro" id="IPR043519">
    <property type="entry name" value="NT_sf"/>
</dbReference>
<dbReference type="Gene3D" id="1.10.3090.10">
    <property type="entry name" value="cca-adding enzyme, domain 2"/>
    <property type="match status" value="1"/>
</dbReference>
<dbReference type="Pfam" id="PF13735">
    <property type="entry name" value="tRNA_NucTran2_2"/>
    <property type="match status" value="1"/>
</dbReference>
<dbReference type="GO" id="GO:0000049">
    <property type="term" value="F:tRNA binding"/>
    <property type="evidence" value="ECO:0007669"/>
    <property type="project" value="TreeGrafter"/>
</dbReference>
<dbReference type="KEGG" id="qdo:H9Q78_07810"/>
<dbReference type="InterPro" id="IPR002646">
    <property type="entry name" value="PolA_pol_head_dom"/>
</dbReference>
<dbReference type="PANTHER" id="PTHR46173">
    <property type="entry name" value="CCA TRNA NUCLEOTIDYLTRANSFERASE 1, MITOCHONDRIAL"/>
    <property type="match status" value="1"/>
</dbReference>
<dbReference type="Pfam" id="PF12627">
    <property type="entry name" value="PolyA_pol_RNAbd"/>
    <property type="match status" value="1"/>
</dbReference>
<dbReference type="AlphaFoldDB" id="A0A7G9G0R6"/>
<comment type="cofactor">
    <cofactor evidence="1">
        <name>Mg(2+)</name>
        <dbReference type="ChEBI" id="CHEBI:18420"/>
    </cofactor>
</comment>
<dbReference type="CDD" id="cd05398">
    <property type="entry name" value="NT_ClassII-CCAase"/>
    <property type="match status" value="1"/>
</dbReference>
<evidence type="ECO:0000256" key="7">
    <source>
        <dbReference type="ARBA" id="ARBA00022842"/>
    </source>
</evidence>
<evidence type="ECO:0000256" key="1">
    <source>
        <dbReference type="ARBA" id="ARBA00001946"/>
    </source>
</evidence>
<evidence type="ECO:0000256" key="4">
    <source>
        <dbReference type="ARBA" id="ARBA00022695"/>
    </source>
</evidence>
<keyword evidence="2 9" id="KW-0808">Transferase</keyword>
<evidence type="ECO:0000313" key="14">
    <source>
        <dbReference type="Proteomes" id="UP000515823"/>
    </source>
</evidence>
<accession>A0A7G9G0R6</accession>
<proteinExistence type="inferred from homology"/>
<feature type="domain" description="tRNA nucleotidyltransferase/poly(A) polymerase RNA and SrmB- binding" evidence="11">
    <location>
        <begin position="170"/>
        <end position="231"/>
    </location>
</feature>
<feature type="domain" description="Poly A polymerase head" evidence="10">
    <location>
        <begin position="23"/>
        <end position="143"/>
    </location>
</feature>
<reference evidence="13 14" key="1">
    <citation type="submission" date="2020-08" db="EMBL/GenBank/DDBJ databases">
        <authorList>
            <person name="Liu C."/>
            <person name="Sun Q."/>
        </authorList>
    </citation>
    <scope>NUCLEOTIDE SEQUENCE [LARGE SCALE GENOMIC DNA]</scope>
    <source>
        <strain evidence="13 14">NSJ-38</strain>
    </source>
</reference>
<dbReference type="NCBIfam" id="TIGR00277">
    <property type="entry name" value="HDIG"/>
    <property type="match status" value="1"/>
</dbReference>
<keyword evidence="6" id="KW-0547">Nucleotide-binding</keyword>
<evidence type="ECO:0000259" key="12">
    <source>
        <dbReference type="Pfam" id="PF13735"/>
    </source>
</evidence>
<organism evidence="13 14">
    <name type="scientific">Qiania dongpingensis</name>
    <dbReference type="NCBI Taxonomy" id="2763669"/>
    <lineage>
        <taxon>Bacteria</taxon>
        <taxon>Bacillati</taxon>
        <taxon>Bacillota</taxon>
        <taxon>Clostridia</taxon>
        <taxon>Lachnospirales</taxon>
        <taxon>Lachnospiraceae</taxon>
        <taxon>Qiania</taxon>
    </lineage>
</organism>
<dbReference type="GO" id="GO:0008033">
    <property type="term" value="P:tRNA processing"/>
    <property type="evidence" value="ECO:0007669"/>
    <property type="project" value="UniProtKB-KW"/>
</dbReference>
<dbReference type="NCBIfam" id="NF009814">
    <property type="entry name" value="PRK13299.1"/>
    <property type="match status" value="1"/>
</dbReference>
<dbReference type="GO" id="GO:0000166">
    <property type="term" value="F:nucleotide binding"/>
    <property type="evidence" value="ECO:0007669"/>
    <property type="project" value="UniProtKB-KW"/>
</dbReference>
<dbReference type="InterPro" id="IPR032828">
    <property type="entry name" value="PolyA_RNA-bd"/>
</dbReference>
<evidence type="ECO:0000259" key="11">
    <source>
        <dbReference type="Pfam" id="PF12627"/>
    </source>
</evidence>
<dbReference type="Gene3D" id="1.10.246.80">
    <property type="match status" value="1"/>
</dbReference>
<dbReference type="InterPro" id="IPR032810">
    <property type="entry name" value="CCA-adding_enz_C"/>
</dbReference>
<dbReference type="GO" id="GO:0004810">
    <property type="term" value="F:CCA tRNA nucleotidyltransferase activity"/>
    <property type="evidence" value="ECO:0007669"/>
    <property type="project" value="UniProtKB-EC"/>
</dbReference>
<evidence type="ECO:0000256" key="6">
    <source>
        <dbReference type="ARBA" id="ARBA00022741"/>
    </source>
</evidence>
<evidence type="ECO:0000259" key="10">
    <source>
        <dbReference type="Pfam" id="PF01743"/>
    </source>
</evidence>
<evidence type="ECO:0000256" key="2">
    <source>
        <dbReference type="ARBA" id="ARBA00022679"/>
    </source>
</evidence>
<dbReference type="EMBL" id="CP060634">
    <property type="protein sequence ID" value="QNM04398.1"/>
    <property type="molecule type" value="Genomic_DNA"/>
</dbReference>
<name>A0A7G9G0R6_9FIRM</name>
<keyword evidence="4 13" id="KW-0548">Nucleotidyltransferase</keyword>
<sequence>MKIEIPPHVASIIGILEEAGYEAYAVGGCVRDTLLGRVPEDWDITTSARPEQVKRLFRRTVDTGIQHGTVTVLMGKCGYEVTTYRLDGEYEDGRHPKDVTFTASLKEDLRRRDFTINAMAYSDKSGIIDEFHGMDDLKSGIIRCVGSAGERFTEDALRILRAVRFSAQLGFSIEEETKKAIQRMAPRLELISRERIQVELDKLLCSPHPEYFRQAYELGITAVVIPEFDRAMETPQRNLYHRLSVGEHTLRTLENIRADHILRWTMLLHDLGKPQVKSEDEQGNIHFYDHAEAGAEIARKIIRGLKFDNATLEAVTTLVTYHDFPFPISKEGVRKALNRVGRDLFPLLMEVCTADSMGKNEYARETYLPKLLQVQEYYKEILESGDCVSLSELAIKGGDLIGAGMKPGKKLGECLQRCLEAVLECPERNTKGYLLDFAAQIWKEERTPEPEFHE</sequence>
<keyword evidence="7" id="KW-0460">Magnesium</keyword>
<protein>
    <submittedName>
        <fullName evidence="13">CCA tRNA nucleotidyltransferase</fullName>
        <ecNumber evidence="13">2.7.7.72</ecNumber>
    </submittedName>
</protein>
<dbReference type="Pfam" id="PF01743">
    <property type="entry name" value="PolyA_pol"/>
    <property type="match status" value="1"/>
</dbReference>
<dbReference type="InterPro" id="IPR050264">
    <property type="entry name" value="Bact_CCA-adding_enz_type3_sf"/>
</dbReference>
<dbReference type="EC" id="2.7.7.72" evidence="13"/>